<protein>
    <submittedName>
        <fullName evidence="1">4-amino-4-deoxy-L-arabinose transferase</fullName>
    </submittedName>
</protein>
<proteinExistence type="predicted"/>
<dbReference type="SUPFAM" id="SSF52540">
    <property type="entry name" value="P-loop containing nucleoside triphosphate hydrolases"/>
    <property type="match status" value="1"/>
</dbReference>
<keyword evidence="2" id="KW-1185">Reference proteome</keyword>
<dbReference type="InterPro" id="IPR027417">
    <property type="entry name" value="P-loop_NTPase"/>
</dbReference>
<evidence type="ECO:0000313" key="2">
    <source>
        <dbReference type="Proteomes" id="UP001596524"/>
    </source>
</evidence>
<comment type="caution">
    <text evidence="1">The sequence shown here is derived from an EMBL/GenBank/DDBJ whole genome shotgun (WGS) entry which is preliminary data.</text>
</comment>
<dbReference type="EMBL" id="JBHTCH010000028">
    <property type="protein sequence ID" value="MFC7363214.1"/>
    <property type="molecule type" value="Genomic_DNA"/>
</dbReference>
<gene>
    <name evidence="1" type="ORF">ACFQO6_23285</name>
</gene>
<accession>A0ABW2NBG2</accession>
<dbReference type="RefSeq" id="WP_255891585.1">
    <property type="nucleotide sequence ID" value="NZ_JAFMZM010000004.1"/>
</dbReference>
<evidence type="ECO:0000313" key="1">
    <source>
        <dbReference type="EMBL" id="MFC7363214.1"/>
    </source>
</evidence>
<dbReference type="GO" id="GO:0016740">
    <property type="term" value="F:transferase activity"/>
    <property type="evidence" value="ECO:0007669"/>
    <property type="project" value="UniProtKB-KW"/>
</dbReference>
<name>A0ABW2NBG2_9ACTN</name>
<sequence>MPSDPRVVAREVADRVMTGAPTLGPGRLVCIDGPAGSGKTTLSAALADVVPDAQVVHCDELLQGWRGLPGLAGTIAALLAPLAAGEVGRWRRWDWVADGWAETHEVRPGGLLVLDGVGSWSPAIADLVGVLVWVEADSTERLTRGLARDGEAMRSHWEQWRLDEDDLFARLDTRAHADLLVDTAEPAQAGGSSSL</sequence>
<reference evidence="2" key="1">
    <citation type="journal article" date="2019" name="Int. J. Syst. Evol. Microbiol.">
        <title>The Global Catalogue of Microorganisms (GCM) 10K type strain sequencing project: providing services to taxonomists for standard genome sequencing and annotation.</title>
        <authorList>
            <consortium name="The Broad Institute Genomics Platform"/>
            <consortium name="The Broad Institute Genome Sequencing Center for Infectious Disease"/>
            <person name="Wu L."/>
            <person name="Ma J."/>
        </authorList>
    </citation>
    <scope>NUCLEOTIDE SEQUENCE [LARGE SCALE GENOMIC DNA]</scope>
    <source>
        <strain evidence="2">FCH27</strain>
    </source>
</reference>
<dbReference type="Proteomes" id="UP001596524">
    <property type="component" value="Unassembled WGS sequence"/>
</dbReference>
<dbReference type="Gene3D" id="3.40.50.300">
    <property type="entry name" value="P-loop containing nucleotide triphosphate hydrolases"/>
    <property type="match status" value="1"/>
</dbReference>
<keyword evidence="1" id="KW-0808">Transferase</keyword>
<organism evidence="1 2">
    <name type="scientific">Nocardioides astragali</name>
    <dbReference type="NCBI Taxonomy" id="1776736"/>
    <lineage>
        <taxon>Bacteria</taxon>
        <taxon>Bacillati</taxon>
        <taxon>Actinomycetota</taxon>
        <taxon>Actinomycetes</taxon>
        <taxon>Propionibacteriales</taxon>
        <taxon>Nocardioidaceae</taxon>
        <taxon>Nocardioides</taxon>
    </lineage>
</organism>